<reference evidence="4" key="1">
    <citation type="journal article" date="2023" name="Plant J.">
        <title>Genome sequences and population genomics provide insights into the demographic history, inbreeding, and mutation load of two 'living fossil' tree species of Dipteronia.</title>
        <authorList>
            <person name="Feng Y."/>
            <person name="Comes H.P."/>
            <person name="Chen J."/>
            <person name="Zhu S."/>
            <person name="Lu R."/>
            <person name="Zhang X."/>
            <person name="Li P."/>
            <person name="Qiu J."/>
            <person name="Olsen K.M."/>
            <person name="Qiu Y."/>
        </authorList>
    </citation>
    <scope>NUCLEOTIDE SEQUENCE</scope>
    <source>
        <strain evidence="4">KIB01</strain>
    </source>
</reference>
<dbReference type="InterPro" id="IPR002182">
    <property type="entry name" value="NB-ARC"/>
</dbReference>
<comment type="caution">
    <text evidence="4">The sequence shown here is derived from an EMBL/GenBank/DDBJ whole genome shotgun (WGS) entry which is preliminary data.</text>
</comment>
<keyword evidence="2" id="KW-0175">Coiled coil</keyword>
<dbReference type="InterPro" id="IPR027417">
    <property type="entry name" value="P-loop_NTPase"/>
</dbReference>
<name>A0AAD9UB89_9ROSI</name>
<keyword evidence="5" id="KW-1185">Reference proteome</keyword>
<protein>
    <recommendedName>
        <fullName evidence="3">NB-ARC domain-containing protein</fullName>
    </recommendedName>
</protein>
<dbReference type="EMBL" id="JANJYI010000005">
    <property type="protein sequence ID" value="KAK2651058.1"/>
    <property type="molecule type" value="Genomic_DNA"/>
</dbReference>
<dbReference type="AlphaFoldDB" id="A0AAD9UB89"/>
<proteinExistence type="predicted"/>
<feature type="domain" description="NB-ARC" evidence="3">
    <location>
        <begin position="163"/>
        <end position="231"/>
    </location>
</feature>
<accession>A0AAD9UB89</accession>
<sequence length="316" mass="36077">MEVVTAILGKIWDCSFDATCRQFRYLCSYKDSFKRLRIKAETLKYRRERVQGKIDEAIRNGEIIQSDVTNWIQRVDDTTKEAERFTENEDQANKRCLKGMCIDPWSCYRFGKEAERKIEAISILQQEGAEFEGVSRQAPPPSNLLIIPWSALSINFKSRELVTRQIMETLKDENVSIIGICGMDGVGKTTLAKEISKQARENRLFYTVVMVVVSQTQSYVNIQRDIAKRSCFNDCCVEFRKLADKEESWMLLLPMMKTKQTRSASKGGASFQIMLPVQQGSTEEDRAIEEISLLLAKVGDFEAVSHPHPTLDSFVG</sequence>
<organism evidence="4 5">
    <name type="scientific">Dipteronia dyeriana</name>
    <dbReference type="NCBI Taxonomy" id="168575"/>
    <lineage>
        <taxon>Eukaryota</taxon>
        <taxon>Viridiplantae</taxon>
        <taxon>Streptophyta</taxon>
        <taxon>Embryophyta</taxon>
        <taxon>Tracheophyta</taxon>
        <taxon>Spermatophyta</taxon>
        <taxon>Magnoliopsida</taxon>
        <taxon>eudicotyledons</taxon>
        <taxon>Gunneridae</taxon>
        <taxon>Pentapetalae</taxon>
        <taxon>rosids</taxon>
        <taxon>malvids</taxon>
        <taxon>Sapindales</taxon>
        <taxon>Sapindaceae</taxon>
        <taxon>Hippocastanoideae</taxon>
        <taxon>Acereae</taxon>
        <taxon>Dipteronia</taxon>
    </lineage>
</organism>
<dbReference type="Proteomes" id="UP001280121">
    <property type="component" value="Unassembled WGS sequence"/>
</dbReference>
<evidence type="ECO:0000256" key="1">
    <source>
        <dbReference type="ARBA" id="ARBA00022821"/>
    </source>
</evidence>
<evidence type="ECO:0000313" key="5">
    <source>
        <dbReference type="Proteomes" id="UP001280121"/>
    </source>
</evidence>
<dbReference type="GO" id="GO:0043531">
    <property type="term" value="F:ADP binding"/>
    <property type="evidence" value="ECO:0007669"/>
    <property type="project" value="InterPro"/>
</dbReference>
<evidence type="ECO:0000256" key="2">
    <source>
        <dbReference type="SAM" id="Coils"/>
    </source>
</evidence>
<evidence type="ECO:0000313" key="4">
    <source>
        <dbReference type="EMBL" id="KAK2651058.1"/>
    </source>
</evidence>
<dbReference type="PANTHER" id="PTHR33463:SF169">
    <property type="entry name" value="AAA+ ATPASE DOMAIN-CONTAINING PROTEIN"/>
    <property type="match status" value="1"/>
</dbReference>
<dbReference type="InterPro" id="IPR050905">
    <property type="entry name" value="Plant_NBS-LRR"/>
</dbReference>
<feature type="coiled-coil region" evidence="2">
    <location>
        <begin position="40"/>
        <end position="95"/>
    </location>
</feature>
<evidence type="ECO:0000259" key="3">
    <source>
        <dbReference type="Pfam" id="PF00931"/>
    </source>
</evidence>
<keyword evidence="1" id="KW-0611">Plant defense</keyword>
<gene>
    <name evidence="4" type="ORF">Ddye_018547</name>
</gene>
<dbReference type="Pfam" id="PF00931">
    <property type="entry name" value="NB-ARC"/>
    <property type="match status" value="1"/>
</dbReference>
<dbReference type="Gene3D" id="3.40.50.300">
    <property type="entry name" value="P-loop containing nucleotide triphosphate hydrolases"/>
    <property type="match status" value="1"/>
</dbReference>
<dbReference type="PANTHER" id="PTHR33463">
    <property type="entry name" value="NB-ARC DOMAIN-CONTAINING PROTEIN-RELATED"/>
    <property type="match status" value="1"/>
</dbReference>
<dbReference type="SUPFAM" id="SSF52540">
    <property type="entry name" value="P-loop containing nucleoside triphosphate hydrolases"/>
    <property type="match status" value="1"/>
</dbReference>